<organism evidence="3 4">
    <name type="scientific">Bordetella genomosp. 10</name>
    <dbReference type="NCBI Taxonomy" id="1416804"/>
    <lineage>
        <taxon>Bacteria</taxon>
        <taxon>Pseudomonadati</taxon>
        <taxon>Pseudomonadota</taxon>
        <taxon>Betaproteobacteria</taxon>
        <taxon>Burkholderiales</taxon>
        <taxon>Alcaligenaceae</taxon>
        <taxon>Bordetella</taxon>
    </lineage>
</organism>
<dbReference type="PANTHER" id="PTHR42928:SF5">
    <property type="entry name" value="BLR1237 PROTEIN"/>
    <property type="match status" value="1"/>
</dbReference>
<dbReference type="SUPFAM" id="SSF53850">
    <property type="entry name" value="Periplasmic binding protein-like II"/>
    <property type="match status" value="1"/>
</dbReference>
<keyword evidence="4" id="KW-1185">Reference proteome</keyword>
<feature type="signal peptide" evidence="2">
    <location>
        <begin position="1"/>
        <end position="23"/>
    </location>
</feature>
<dbReference type="PIRSF" id="PIRSF017082">
    <property type="entry name" value="YflP"/>
    <property type="match status" value="1"/>
</dbReference>
<dbReference type="CDD" id="cd13578">
    <property type="entry name" value="PBP2_Bug27"/>
    <property type="match status" value="1"/>
</dbReference>
<dbReference type="OrthoDB" id="8678477at2"/>
<name>A0A261S4D7_9BORD</name>
<comment type="similarity">
    <text evidence="1">Belongs to the UPF0065 (bug) family.</text>
</comment>
<dbReference type="InterPro" id="IPR005064">
    <property type="entry name" value="BUG"/>
</dbReference>
<accession>A0A261S4D7</accession>
<proteinExistence type="inferred from homology"/>
<dbReference type="PANTHER" id="PTHR42928">
    <property type="entry name" value="TRICARBOXYLATE-BINDING PROTEIN"/>
    <property type="match status" value="1"/>
</dbReference>
<protein>
    <submittedName>
        <fullName evidence="3">LacI family transcriptional regulator</fullName>
    </submittedName>
</protein>
<evidence type="ECO:0000313" key="3">
    <source>
        <dbReference type="EMBL" id="OZI31857.1"/>
    </source>
</evidence>
<dbReference type="InterPro" id="IPR042100">
    <property type="entry name" value="Bug_dom1"/>
</dbReference>
<dbReference type="EMBL" id="NEVM01000005">
    <property type="protein sequence ID" value="OZI31857.1"/>
    <property type="molecule type" value="Genomic_DNA"/>
</dbReference>
<feature type="chain" id="PRO_5012266609" evidence="2">
    <location>
        <begin position="24"/>
        <end position="324"/>
    </location>
</feature>
<evidence type="ECO:0000256" key="2">
    <source>
        <dbReference type="SAM" id="SignalP"/>
    </source>
</evidence>
<evidence type="ECO:0000313" key="4">
    <source>
        <dbReference type="Proteomes" id="UP000216020"/>
    </source>
</evidence>
<dbReference type="Gene3D" id="3.40.190.150">
    <property type="entry name" value="Bordetella uptake gene, domain 1"/>
    <property type="match status" value="1"/>
</dbReference>
<gene>
    <name evidence="3" type="ORF">CAL29_28775</name>
</gene>
<sequence>MIKTLISAALAICAASVHMSAVAQDEYPTRPIKIVVPFAPGGSADLVGRLIADELRRELKETVVVENRPGAGGNIAGDYVAKSPADGYTLLLAATGPIVVNPSLYTKMSYNPLKDLAPVALLAREHNLMAINPAVPAKNVKEFIAYAKAHPTSVSFGSPGNGTPAHLGGELFNRMAGTTMTHIPYKGSGPALNDLIAGQITVMIDNMPALLPQVRSGRLRALGVASESRASGAPDIPTISESGLPGFVVTAWKGLMAPAATPQPIIRKLNEAVARSMEKPEIRKRLLDLGAEPGGGTPEEFAALIAKESESWGALVKSTGAHID</sequence>
<dbReference type="AlphaFoldDB" id="A0A261S4D7"/>
<dbReference type="Pfam" id="PF03401">
    <property type="entry name" value="TctC"/>
    <property type="match status" value="1"/>
</dbReference>
<dbReference type="RefSeq" id="WP_094856263.1">
    <property type="nucleotide sequence ID" value="NZ_NEVM01000005.1"/>
</dbReference>
<comment type="caution">
    <text evidence="3">The sequence shown here is derived from an EMBL/GenBank/DDBJ whole genome shotgun (WGS) entry which is preliminary data.</text>
</comment>
<keyword evidence="2" id="KW-0732">Signal</keyword>
<reference evidence="4" key="1">
    <citation type="submission" date="2017-05" db="EMBL/GenBank/DDBJ databases">
        <title>Complete and WGS of Bordetella genogroups.</title>
        <authorList>
            <person name="Spilker T."/>
            <person name="Lipuma J."/>
        </authorList>
    </citation>
    <scope>NUCLEOTIDE SEQUENCE [LARGE SCALE GENOMIC DNA]</scope>
    <source>
        <strain evidence="4">AU16122</strain>
    </source>
</reference>
<evidence type="ECO:0000256" key="1">
    <source>
        <dbReference type="ARBA" id="ARBA00006987"/>
    </source>
</evidence>
<dbReference type="Gene3D" id="3.40.190.10">
    <property type="entry name" value="Periplasmic binding protein-like II"/>
    <property type="match status" value="1"/>
</dbReference>
<dbReference type="Proteomes" id="UP000216020">
    <property type="component" value="Unassembled WGS sequence"/>
</dbReference>